<organism evidence="5 6">
    <name type="scientific">Rotaria magnacalcarata</name>
    <dbReference type="NCBI Taxonomy" id="392030"/>
    <lineage>
        <taxon>Eukaryota</taxon>
        <taxon>Metazoa</taxon>
        <taxon>Spiralia</taxon>
        <taxon>Gnathifera</taxon>
        <taxon>Rotifera</taxon>
        <taxon>Eurotatoria</taxon>
        <taxon>Bdelloidea</taxon>
        <taxon>Philodinida</taxon>
        <taxon>Philodinidae</taxon>
        <taxon>Rotaria</taxon>
    </lineage>
</organism>
<proteinExistence type="predicted"/>
<comment type="caution">
    <text evidence="5">The sequence shown here is derived from an EMBL/GenBank/DDBJ whole genome shotgun (WGS) entry which is preliminary data.</text>
</comment>
<evidence type="ECO:0000313" key="5">
    <source>
        <dbReference type="EMBL" id="CAF2155364.1"/>
    </source>
</evidence>
<dbReference type="InterPro" id="IPR027806">
    <property type="entry name" value="HARBI1_dom"/>
</dbReference>
<reference evidence="5" key="1">
    <citation type="submission" date="2021-02" db="EMBL/GenBank/DDBJ databases">
        <authorList>
            <person name="Nowell W R."/>
        </authorList>
    </citation>
    <scope>NUCLEOTIDE SEQUENCE</scope>
</reference>
<accession>A0A816Y6J7</accession>
<evidence type="ECO:0000259" key="4">
    <source>
        <dbReference type="PROSITE" id="PS50966"/>
    </source>
</evidence>
<keyword evidence="2" id="KW-0479">Metal-binding</keyword>
<evidence type="ECO:0000313" key="6">
    <source>
        <dbReference type="Proteomes" id="UP000663824"/>
    </source>
</evidence>
<feature type="domain" description="SWIM-type" evidence="4">
    <location>
        <begin position="610"/>
        <end position="653"/>
    </location>
</feature>
<dbReference type="PROSITE" id="PS50966">
    <property type="entry name" value="ZF_SWIM"/>
    <property type="match status" value="1"/>
</dbReference>
<keyword evidence="3" id="KW-0862">Zinc</keyword>
<name>A0A816Y6J7_9BILA</name>
<keyword evidence="3" id="KW-0863">Zinc-finger</keyword>
<comment type="cofactor">
    <cofactor evidence="1">
        <name>a divalent metal cation</name>
        <dbReference type="ChEBI" id="CHEBI:60240"/>
    </cofactor>
</comment>
<evidence type="ECO:0000256" key="3">
    <source>
        <dbReference type="PROSITE-ProRule" id="PRU00325"/>
    </source>
</evidence>
<evidence type="ECO:0000256" key="2">
    <source>
        <dbReference type="ARBA" id="ARBA00022723"/>
    </source>
</evidence>
<protein>
    <recommendedName>
        <fullName evidence="4">SWIM-type domain-containing protein</fullName>
    </recommendedName>
</protein>
<dbReference type="AlphaFoldDB" id="A0A816Y6J7"/>
<dbReference type="Proteomes" id="UP000663824">
    <property type="component" value="Unassembled WGS sequence"/>
</dbReference>
<dbReference type="Pfam" id="PF13359">
    <property type="entry name" value="DDE_Tnp_4"/>
    <property type="match status" value="1"/>
</dbReference>
<sequence>MMTKLSCCTNCGRICHTKNRATKQSFRTISSKKHRWLHDLLLARGVELESEMIICNQCRAVLCRERNHRGSKHLQVTPSDDYDDETDDSQEHFEHFDLKHILITNIFGNGDDDLYCSWCMKTNVTMMKLTLSERISLLLEHRVYTSRKAMKCSQPCCTIPHKRSQELTKLSAEQVIDLVDDLMTELYNIKNTPLLSENDTILHDEDYVSWTGWSLSQLKDMTTLVAPYMRTSTYRTPFEAVCLFWVKLKTNLSFRQIGTLFKITTSEDNIRRRAEDTFHAVTTYLNNTIVSNNLGVAHLTRIEALAHHTSYSKIFFGDQLSMIWDGTYVYCYKSNDHVLQRECYSGHKSRHLVKMMSLVLPDGYVLDLIGPFSGKSNDSTITKEILSTCANLQHLCQAGDVQIVDRGFRDVAEEFETLGYDVKMPGLLGKNDKQLNTTDANESRLVTKCRWVVESFHARFKKWRFFSERIDQSFLLNIGKLTRIVAACLNKYRSLINDANSDEHKYMAQRMLNLLNRRSELERTVNNGILSLRKKWIPLLNIDNNFNFPVLDIDFLRDYTCGTYQIKQSEAYAKAHLHENDNEFELQISPENDHLIRCRLHSRHSNSTRYFICVQYDETDEEEPIKDHYCQCEDGKKTVGCCGHIATVVWYLGYARHIGWKPSSRTDRFKEEIISC</sequence>
<dbReference type="GO" id="GO:0008270">
    <property type="term" value="F:zinc ion binding"/>
    <property type="evidence" value="ECO:0007669"/>
    <property type="project" value="UniProtKB-KW"/>
</dbReference>
<dbReference type="EMBL" id="CAJNRE010017469">
    <property type="protein sequence ID" value="CAF2155364.1"/>
    <property type="molecule type" value="Genomic_DNA"/>
</dbReference>
<dbReference type="InterPro" id="IPR007527">
    <property type="entry name" value="Znf_SWIM"/>
</dbReference>
<dbReference type="PANTHER" id="PTHR23080">
    <property type="entry name" value="THAP DOMAIN PROTEIN"/>
    <property type="match status" value="1"/>
</dbReference>
<gene>
    <name evidence="5" type="ORF">MBJ925_LOCUS32072</name>
</gene>
<evidence type="ECO:0000256" key="1">
    <source>
        <dbReference type="ARBA" id="ARBA00001968"/>
    </source>
</evidence>